<dbReference type="Proteomes" id="UP000615446">
    <property type="component" value="Unassembled WGS sequence"/>
</dbReference>
<dbReference type="OrthoDB" id="10261027at2759"/>
<dbReference type="GO" id="GO:0016301">
    <property type="term" value="F:kinase activity"/>
    <property type="evidence" value="ECO:0007669"/>
    <property type="project" value="UniProtKB-KW"/>
</dbReference>
<evidence type="ECO:0000313" key="2">
    <source>
        <dbReference type="Proteomes" id="UP000615446"/>
    </source>
</evidence>
<sequence length="77" mass="9165">MQELIKVRKSAICWLHDKRESYTGYFVPPHSNLKQEVLLEILSDIREEPIPNTDATFVELYQKCWEHESDNDQIFAK</sequence>
<proteinExistence type="predicted"/>
<organism evidence="1 2">
    <name type="scientific">Rhizophagus clarus</name>
    <dbReference type="NCBI Taxonomy" id="94130"/>
    <lineage>
        <taxon>Eukaryota</taxon>
        <taxon>Fungi</taxon>
        <taxon>Fungi incertae sedis</taxon>
        <taxon>Mucoromycota</taxon>
        <taxon>Glomeromycotina</taxon>
        <taxon>Glomeromycetes</taxon>
        <taxon>Glomerales</taxon>
        <taxon>Glomeraceae</taxon>
        <taxon>Rhizophagus</taxon>
    </lineage>
</organism>
<evidence type="ECO:0000313" key="1">
    <source>
        <dbReference type="EMBL" id="GES99072.1"/>
    </source>
</evidence>
<keyword evidence="1" id="KW-0418">Kinase</keyword>
<dbReference type="EMBL" id="BLAL01000278">
    <property type="protein sequence ID" value="GES99072.1"/>
    <property type="molecule type" value="Genomic_DNA"/>
</dbReference>
<comment type="caution">
    <text evidence="1">The sequence shown here is derived from an EMBL/GenBank/DDBJ whole genome shotgun (WGS) entry which is preliminary data.</text>
</comment>
<dbReference type="AlphaFoldDB" id="A0A8H3M1Q0"/>
<reference evidence="1" key="1">
    <citation type="submission" date="2019-10" db="EMBL/GenBank/DDBJ databases">
        <title>Conservation and host-specific expression of non-tandemly repeated heterogenous ribosome RNA gene in arbuscular mycorrhizal fungi.</title>
        <authorList>
            <person name="Maeda T."/>
            <person name="Kobayashi Y."/>
            <person name="Nakagawa T."/>
            <person name="Ezawa T."/>
            <person name="Yamaguchi K."/>
            <person name="Bino T."/>
            <person name="Nishimoto Y."/>
            <person name="Shigenobu S."/>
            <person name="Kawaguchi M."/>
        </authorList>
    </citation>
    <scope>NUCLEOTIDE SEQUENCE</scope>
    <source>
        <strain evidence="1">HR1</strain>
    </source>
</reference>
<protein>
    <submittedName>
        <fullName evidence="1">Kinase-like domain-containing protein</fullName>
    </submittedName>
</protein>
<accession>A0A8H3M1Q0</accession>
<name>A0A8H3M1Q0_9GLOM</name>
<keyword evidence="1" id="KW-0808">Transferase</keyword>
<gene>
    <name evidence="1" type="ORF">RCL2_002559000</name>
</gene>